<gene>
    <name evidence="1" type="ORF">BB8028_0006g01340</name>
</gene>
<dbReference type="Pfam" id="PF20174">
    <property type="entry name" value="DUF6540"/>
    <property type="match status" value="1"/>
</dbReference>
<accession>A0A2S7YIY3</accession>
<reference evidence="1 2" key="1">
    <citation type="submission" date="2016-07" db="EMBL/GenBank/DDBJ databases">
        <title>Comparative genomics of the entomopathogenic fungus Beauveria bassiana.</title>
        <authorList>
            <person name="Valero Jimenez C.A."/>
            <person name="Zwaan B.J."/>
            <person name="Van Kan J.A."/>
            <person name="Takken W."/>
            <person name="Debets A.J."/>
            <person name="Schoustra S.E."/>
            <person name="Koenraadt C.J."/>
        </authorList>
    </citation>
    <scope>NUCLEOTIDE SEQUENCE [LARGE SCALE GENOMIC DNA]</scope>
    <source>
        <strain evidence="1 2">ARSEF 8028</strain>
    </source>
</reference>
<dbReference type="Proteomes" id="UP000237441">
    <property type="component" value="Unassembled WGS sequence"/>
</dbReference>
<protein>
    <submittedName>
        <fullName evidence="1">Uncharacterized protein</fullName>
    </submittedName>
</protein>
<proteinExistence type="predicted"/>
<dbReference type="InterPro" id="IPR046670">
    <property type="entry name" value="DUF6540"/>
</dbReference>
<dbReference type="AlphaFoldDB" id="A0A2S7YIY3"/>
<name>A0A2S7YIY3_BEABA</name>
<dbReference type="OrthoDB" id="4135672at2759"/>
<evidence type="ECO:0000313" key="2">
    <source>
        <dbReference type="Proteomes" id="UP000237441"/>
    </source>
</evidence>
<evidence type="ECO:0000313" key="1">
    <source>
        <dbReference type="EMBL" id="PQK15812.1"/>
    </source>
</evidence>
<comment type="caution">
    <text evidence="1">The sequence shown here is derived from an EMBL/GenBank/DDBJ whole genome shotgun (WGS) entry which is preliminary data.</text>
</comment>
<organism evidence="1 2">
    <name type="scientific">Beauveria bassiana</name>
    <name type="common">White muscardine disease fungus</name>
    <name type="synonym">Tritirachium shiotae</name>
    <dbReference type="NCBI Taxonomy" id="176275"/>
    <lineage>
        <taxon>Eukaryota</taxon>
        <taxon>Fungi</taxon>
        <taxon>Dikarya</taxon>
        <taxon>Ascomycota</taxon>
        <taxon>Pezizomycotina</taxon>
        <taxon>Sordariomycetes</taxon>
        <taxon>Hypocreomycetidae</taxon>
        <taxon>Hypocreales</taxon>
        <taxon>Cordycipitaceae</taxon>
        <taxon>Beauveria</taxon>
    </lineage>
</organism>
<sequence>MNYTIAKKEIRGRIGRIRDEIARRKGWACSSHTHTDGCLDPQFFLAIFFARLSTRQTVPVTPELITSYRFVMKHRVFLSISLGAPRDHYAIFVETEQDGAGTVLQATGNIQNGMVFEVKTNHRPETLPEFFRKELLGWVAPEDLHRVEQVCAGLPPPKKQFEGARRLYPREPLRRCQEWTREAVDALVAAGILHTTEEG</sequence>
<dbReference type="EMBL" id="JRHA01000006">
    <property type="protein sequence ID" value="PQK15812.1"/>
    <property type="molecule type" value="Genomic_DNA"/>
</dbReference>